<keyword evidence="2" id="KW-1185">Reference proteome</keyword>
<organism evidence="1 2">
    <name type="scientific">Pseudodesulfovibrio indicus</name>
    <dbReference type="NCBI Taxonomy" id="1716143"/>
    <lineage>
        <taxon>Bacteria</taxon>
        <taxon>Pseudomonadati</taxon>
        <taxon>Thermodesulfobacteriota</taxon>
        <taxon>Desulfovibrionia</taxon>
        <taxon>Desulfovibrionales</taxon>
        <taxon>Desulfovibrionaceae</taxon>
    </lineage>
</organism>
<gene>
    <name evidence="1" type="ORF">AWY79_13425</name>
</gene>
<evidence type="ECO:0008006" key="3">
    <source>
        <dbReference type="Google" id="ProtNLM"/>
    </source>
</evidence>
<reference evidence="1 2" key="1">
    <citation type="journal article" date="2016" name="Front. Microbiol.">
        <title>Genome Sequence of the Piezophilic, Mesophilic Sulfate-Reducing Bacterium Desulfovibrio indicus J2T.</title>
        <authorList>
            <person name="Cao J."/>
            <person name="Maignien L."/>
            <person name="Shao Z."/>
            <person name="Alain K."/>
            <person name="Jebbar M."/>
        </authorList>
    </citation>
    <scope>NUCLEOTIDE SEQUENCE [LARGE SCALE GENOMIC DNA]</scope>
    <source>
        <strain evidence="1 2">J2</strain>
    </source>
</reference>
<evidence type="ECO:0000313" key="2">
    <source>
        <dbReference type="Proteomes" id="UP000055611"/>
    </source>
</evidence>
<accession>A0ABN4M103</accession>
<name>A0ABN4M103_9BACT</name>
<dbReference type="EMBL" id="CP014206">
    <property type="protein sequence ID" value="AMK12034.1"/>
    <property type="molecule type" value="Genomic_DNA"/>
</dbReference>
<proteinExistence type="predicted"/>
<protein>
    <recommendedName>
        <fullName evidence="3">Transposase</fullName>
    </recommendedName>
</protein>
<evidence type="ECO:0000313" key="1">
    <source>
        <dbReference type="EMBL" id="AMK12034.1"/>
    </source>
</evidence>
<sequence length="69" mass="8613">MTRRDRAKCKAYAIWYRLEFNEWREDFINRLSRQGRWPSPKYATEFQALRRAGLYYLERLIEYTLMRTG</sequence>
<dbReference type="Proteomes" id="UP000055611">
    <property type="component" value="Chromosome"/>
</dbReference>